<protein>
    <submittedName>
        <fullName evidence="2">Uncharacterized protein</fullName>
    </submittedName>
</protein>
<proteinExistence type="predicted"/>
<evidence type="ECO:0000313" key="3">
    <source>
        <dbReference type="Proteomes" id="UP000678393"/>
    </source>
</evidence>
<keyword evidence="3" id="KW-1185">Reference proteome</keyword>
<accession>A0A8S3ZEL3</accession>
<dbReference type="SUPFAM" id="SSF50814">
    <property type="entry name" value="Lipocalins"/>
    <property type="match status" value="1"/>
</dbReference>
<comment type="caution">
    <text evidence="2">The sequence shown here is derived from an EMBL/GenBank/DDBJ whole genome shotgun (WGS) entry which is preliminary data.</text>
</comment>
<dbReference type="EMBL" id="CAJHNH020002410">
    <property type="protein sequence ID" value="CAG5126638.1"/>
    <property type="molecule type" value="Genomic_DNA"/>
</dbReference>
<dbReference type="Proteomes" id="UP000678393">
    <property type="component" value="Unassembled WGS sequence"/>
</dbReference>
<name>A0A8S3ZEL3_9EUPU</name>
<reference evidence="2" key="1">
    <citation type="submission" date="2021-04" db="EMBL/GenBank/DDBJ databases">
        <authorList>
            <consortium name="Molecular Ecology Group"/>
        </authorList>
    </citation>
    <scope>NUCLEOTIDE SEQUENCE</scope>
</reference>
<organism evidence="2 3">
    <name type="scientific">Candidula unifasciata</name>
    <dbReference type="NCBI Taxonomy" id="100452"/>
    <lineage>
        <taxon>Eukaryota</taxon>
        <taxon>Metazoa</taxon>
        <taxon>Spiralia</taxon>
        <taxon>Lophotrochozoa</taxon>
        <taxon>Mollusca</taxon>
        <taxon>Gastropoda</taxon>
        <taxon>Heterobranchia</taxon>
        <taxon>Euthyneura</taxon>
        <taxon>Panpulmonata</taxon>
        <taxon>Eupulmonata</taxon>
        <taxon>Stylommatophora</taxon>
        <taxon>Helicina</taxon>
        <taxon>Helicoidea</taxon>
        <taxon>Geomitridae</taxon>
        <taxon>Candidula</taxon>
    </lineage>
</organism>
<keyword evidence="1" id="KW-0732">Signal</keyword>
<feature type="chain" id="PRO_5035724033" evidence="1">
    <location>
        <begin position="20"/>
        <end position="87"/>
    </location>
</feature>
<dbReference type="OrthoDB" id="565904at2759"/>
<dbReference type="Gene3D" id="2.40.128.20">
    <property type="match status" value="1"/>
</dbReference>
<dbReference type="GO" id="GO:0008289">
    <property type="term" value="F:lipid binding"/>
    <property type="evidence" value="ECO:0007669"/>
    <property type="project" value="UniProtKB-KW"/>
</dbReference>
<evidence type="ECO:0000313" key="2">
    <source>
        <dbReference type="EMBL" id="CAG5126638.1"/>
    </source>
</evidence>
<feature type="signal peptide" evidence="1">
    <location>
        <begin position="1"/>
        <end position="19"/>
    </location>
</feature>
<dbReference type="InterPro" id="IPR012674">
    <property type="entry name" value="Calycin"/>
</dbReference>
<evidence type="ECO:0000256" key="1">
    <source>
        <dbReference type="SAM" id="SignalP"/>
    </source>
</evidence>
<dbReference type="AlphaFoldDB" id="A0A8S3ZEL3"/>
<sequence>MFLAFCILTIGWLTTSSSANMVVSYGTCPEVPGQENFDWNLHRGRWYVEEAFDVPYLTHLYCMTIDYIPVNNETVMISTNGIRHYDW</sequence>
<gene>
    <name evidence="2" type="ORF">CUNI_LOCUS12196</name>
</gene>